<reference evidence="2 3" key="1">
    <citation type="submission" date="2024-06" db="EMBL/GenBank/DDBJ databases">
        <title>Genomic Encyclopedia of Type Strains, Phase IV (KMG-IV): sequencing the most valuable type-strain genomes for metagenomic binning, comparative biology and taxonomic classification.</title>
        <authorList>
            <person name="Goeker M."/>
        </authorList>
    </citation>
    <scope>NUCLEOTIDE SEQUENCE [LARGE SCALE GENOMIC DNA]</scope>
    <source>
        <strain evidence="2 3">DSM 23520</strain>
    </source>
</reference>
<feature type="compositionally biased region" description="Polar residues" evidence="1">
    <location>
        <begin position="62"/>
        <end position="72"/>
    </location>
</feature>
<protein>
    <recommendedName>
        <fullName evidence="4">DUF3006 domain-containing protein</fullName>
    </recommendedName>
</protein>
<keyword evidence="3" id="KW-1185">Reference proteome</keyword>
<dbReference type="InterPro" id="IPR021377">
    <property type="entry name" value="DUF3006"/>
</dbReference>
<sequence length="85" mass="9633">MVRGVLDEVNGDTAVILVESERTTYHIGISELPEDVAEGDWLQLTIEDGAVTHIMKDEQKTTEQQSKVSQRMKQLKSKKGSQYKR</sequence>
<dbReference type="Pfam" id="PF11213">
    <property type="entry name" value="DUF3006"/>
    <property type="match status" value="1"/>
</dbReference>
<evidence type="ECO:0000313" key="3">
    <source>
        <dbReference type="Proteomes" id="UP001549167"/>
    </source>
</evidence>
<proteinExistence type="predicted"/>
<evidence type="ECO:0000313" key="2">
    <source>
        <dbReference type="EMBL" id="MET3684106.1"/>
    </source>
</evidence>
<comment type="caution">
    <text evidence="2">The sequence shown here is derived from an EMBL/GenBank/DDBJ whole genome shotgun (WGS) entry which is preliminary data.</text>
</comment>
<organism evidence="2 3">
    <name type="scientific">Alkalibacillus flavidus</name>
    <dbReference type="NCBI Taxonomy" id="546021"/>
    <lineage>
        <taxon>Bacteria</taxon>
        <taxon>Bacillati</taxon>
        <taxon>Bacillota</taxon>
        <taxon>Bacilli</taxon>
        <taxon>Bacillales</taxon>
        <taxon>Bacillaceae</taxon>
        <taxon>Alkalibacillus</taxon>
    </lineage>
</organism>
<accession>A0ABV2KX00</accession>
<dbReference type="Proteomes" id="UP001549167">
    <property type="component" value="Unassembled WGS sequence"/>
</dbReference>
<name>A0ABV2KX00_9BACI</name>
<gene>
    <name evidence="2" type="ORF">ABID56_002232</name>
</gene>
<feature type="compositionally biased region" description="Basic residues" evidence="1">
    <location>
        <begin position="73"/>
        <end position="85"/>
    </location>
</feature>
<feature type="region of interest" description="Disordered" evidence="1">
    <location>
        <begin position="58"/>
        <end position="85"/>
    </location>
</feature>
<dbReference type="RefSeq" id="WP_354221143.1">
    <property type="nucleotide sequence ID" value="NZ_JBEPMX010000012.1"/>
</dbReference>
<evidence type="ECO:0000256" key="1">
    <source>
        <dbReference type="SAM" id="MobiDB-lite"/>
    </source>
</evidence>
<evidence type="ECO:0008006" key="4">
    <source>
        <dbReference type="Google" id="ProtNLM"/>
    </source>
</evidence>
<dbReference type="EMBL" id="JBEPMX010000012">
    <property type="protein sequence ID" value="MET3684106.1"/>
    <property type="molecule type" value="Genomic_DNA"/>
</dbReference>